<dbReference type="OrthoDB" id="4227485at2759"/>
<proteinExistence type="predicted"/>
<dbReference type="EMBL" id="KV878270">
    <property type="protein sequence ID" value="OJZ79824.1"/>
    <property type="molecule type" value="Genomic_DNA"/>
</dbReference>
<reference evidence="2" key="1">
    <citation type="journal article" date="2017" name="Genome Biol.">
        <title>Comparative genomics reveals high biological diversity and specific adaptations in the industrially and medically important fungal genus Aspergillus.</title>
        <authorList>
            <person name="de Vries R.P."/>
            <person name="Riley R."/>
            <person name="Wiebenga A."/>
            <person name="Aguilar-Osorio G."/>
            <person name="Amillis S."/>
            <person name="Uchima C.A."/>
            <person name="Anderluh G."/>
            <person name="Asadollahi M."/>
            <person name="Askin M."/>
            <person name="Barry K."/>
            <person name="Battaglia E."/>
            <person name="Bayram O."/>
            <person name="Benocci T."/>
            <person name="Braus-Stromeyer S.A."/>
            <person name="Caldana C."/>
            <person name="Canovas D."/>
            <person name="Cerqueira G.C."/>
            <person name="Chen F."/>
            <person name="Chen W."/>
            <person name="Choi C."/>
            <person name="Clum A."/>
            <person name="Dos Santos R.A."/>
            <person name="Damasio A.R."/>
            <person name="Diallinas G."/>
            <person name="Emri T."/>
            <person name="Fekete E."/>
            <person name="Flipphi M."/>
            <person name="Freyberg S."/>
            <person name="Gallo A."/>
            <person name="Gournas C."/>
            <person name="Habgood R."/>
            <person name="Hainaut M."/>
            <person name="Harispe M.L."/>
            <person name="Henrissat B."/>
            <person name="Hilden K.S."/>
            <person name="Hope R."/>
            <person name="Hossain A."/>
            <person name="Karabika E."/>
            <person name="Karaffa L."/>
            <person name="Karanyi Z."/>
            <person name="Krasevec N."/>
            <person name="Kuo A."/>
            <person name="Kusch H."/>
            <person name="LaButti K."/>
            <person name="Lagendijk E.L."/>
            <person name="Lapidus A."/>
            <person name="Levasseur A."/>
            <person name="Lindquist E."/>
            <person name="Lipzen A."/>
            <person name="Logrieco A.F."/>
            <person name="MacCabe A."/>
            <person name="Maekelae M.R."/>
            <person name="Malavazi I."/>
            <person name="Melin P."/>
            <person name="Meyer V."/>
            <person name="Mielnichuk N."/>
            <person name="Miskei M."/>
            <person name="Molnar A.P."/>
            <person name="Mule G."/>
            <person name="Ngan C.Y."/>
            <person name="Orejas M."/>
            <person name="Orosz E."/>
            <person name="Ouedraogo J.P."/>
            <person name="Overkamp K.M."/>
            <person name="Park H.-S."/>
            <person name="Perrone G."/>
            <person name="Piumi F."/>
            <person name="Punt P.J."/>
            <person name="Ram A.F."/>
            <person name="Ramon A."/>
            <person name="Rauscher S."/>
            <person name="Record E."/>
            <person name="Riano-Pachon D.M."/>
            <person name="Robert V."/>
            <person name="Roehrig J."/>
            <person name="Ruller R."/>
            <person name="Salamov A."/>
            <person name="Salih N.S."/>
            <person name="Samson R.A."/>
            <person name="Sandor E."/>
            <person name="Sanguinetti M."/>
            <person name="Schuetze T."/>
            <person name="Sepcic K."/>
            <person name="Shelest E."/>
            <person name="Sherlock G."/>
            <person name="Sophianopoulou V."/>
            <person name="Squina F.M."/>
            <person name="Sun H."/>
            <person name="Susca A."/>
            <person name="Todd R.B."/>
            <person name="Tsang A."/>
            <person name="Unkles S.E."/>
            <person name="van de Wiele N."/>
            <person name="van Rossen-Uffink D."/>
            <person name="Oliveira J.V."/>
            <person name="Vesth T.C."/>
            <person name="Visser J."/>
            <person name="Yu J.-H."/>
            <person name="Zhou M."/>
            <person name="Andersen M.R."/>
            <person name="Archer D.B."/>
            <person name="Baker S.E."/>
            <person name="Benoit I."/>
            <person name="Brakhage A.A."/>
            <person name="Braus G.H."/>
            <person name="Fischer R."/>
            <person name="Frisvad J.C."/>
            <person name="Goldman G.H."/>
            <person name="Houbraken J."/>
            <person name="Oakley B."/>
            <person name="Pocsi I."/>
            <person name="Scazzocchio C."/>
            <person name="Seiboth B."/>
            <person name="vanKuyk P.A."/>
            <person name="Wortman J."/>
            <person name="Dyer P.S."/>
            <person name="Grigoriev I.V."/>
        </authorList>
    </citation>
    <scope>NUCLEOTIDE SEQUENCE [LARGE SCALE GENOMIC DNA]</scope>
    <source>
        <strain evidence="2">CBS 106.47</strain>
    </source>
</reference>
<sequence length="255" mass="29191">EQDEAVNRRCGIPYADTVDADRFALEGGRLWQPWESPQVSAVFFRRSQFQTFFRYLWDGSGINQATNAEDESAASEEAAAVDPEIPDCDIEHPMPSPSLSQLPERSNSIDWFMELWDCGLGGMAMPAGDLVVVVTIPNHEPRRLALPNDESLINELFHGLKMRKFSLHSTDHRNVTEEENLHIWHLRNPGQNFLANLTEENVQDYTTSDGNRLKRRRKGLSEAISDIAAWVDEQIFRISTHALTYSWNVQEEEEY</sequence>
<dbReference type="Proteomes" id="UP000184063">
    <property type="component" value="Unassembled WGS sequence"/>
</dbReference>
<feature type="non-terminal residue" evidence="1">
    <location>
        <position position="1"/>
    </location>
</feature>
<organism evidence="1 2">
    <name type="scientific">Aspergillus luchuensis (strain CBS 106.47)</name>
    <dbReference type="NCBI Taxonomy" id="1137211"/>
    <lineage>
        <taxon>Eukaryota</taxon>
        <taxon>Fungi</taxon>
        <taxon>Dikarya</taxon>
        <taxon>Ascomycota</taxon>
        <taxon>Pezizomycotina</taxon>
        <taxon>Eurotiomycetes</taxon>
        <taxon>Eurotiomycetidae</taxon>
        <taxon>Eurotiales</taxon>
        <taxon>Aspergillaceae</taxon>
        <taxon>Aspergillus</taxon>
        <taxon>Aspergillus subgen. Circumdati</taxon>
    </lineage>
</organism>
<evidence type="ECO:0000313" key="1">
    <source>
        <dbReference type="EMBL" id="OJZ79824.1"/>
    </source>
</evidence>
<protein>
    <submittedName>
        <fullName evidence="1">Uncharacterized protein</fullName>
    </submittedName>
</protein>
<name>A0A1M3SZ81_ASPLC</name>
<accession>A0A1M3SZ81</accession>
<dbReference type="AlphaFoldDB" id="A0A1M3SZ81"/>
<dbReference type="VEuPathDB" id="FungiDB:ASPFODRAFT_148576"/>
<gene>
    <name evidence="1" type="ORF">ASPFODRAFT_148576</name>
</gene>
<evidence type="ECO:0000313" key="2">
    <source>
        <dbReference type="Proteomes" id="UP000184063"/>
    </source>
</evidence>